<feature type="region of interest" description="Disordered" evidence="9">
    <location>
        <begin position="134"/>
        <end position="180"/>
    </location>
</feature>
<feature type="compositionally biased region" description="Low complexity" evidence="9">
    <location>
        <begin position="165"/>
        <end position="180"/>
    </location>
</feature>
<comment type="subcellular location">
    <subcellularLocation>
        <location evidence="1">Cytoplasm</location>
    </subcellularLocation>
</comment>
<dbReference type="STRING" id="38772.ENSGAGP00000006939"/>
<sequence length="180" mass="19902">LGTMFDMWKDYLGLAKVVEEIQNQQNKGDNLQVTAASEDEVDSPTFRTDLSPVTLTGNSLCVFCKHNGESRNIYMTHNLKDKKGRVECPILRNYICPQCGATQDKAHTKRFCPLTQKGYTSVYNCSSRNSVGKRVIWPPSTPPKGEEGKTPQGLRGAGAQSKEQTQTPPLLPSFTTLPGH</sequence>
<feature type="domain" description="Nanos-type" evidence="10">
    <location>
        <begin position="60"/>
        <end position="114"/>
    </location>
</feature>
<evidence type="ECO:0000313" key="12">
    <source>
        <dbReference type="Proteomes" id="UP000291020"/>
    </source>
</evidence>
<dbReference type="AlphaFoldDB" id="A0A452GXQ9"/>
<dbReference type="GO" id="GO:0005737">
    <property type="term" value="C:cytoplasm"/>
    <property type="evidence" value="ECO:0007669"/>
    <property type="project" value="UniProtKB-SubCell"/>
</dbReference>
<evidence type="ECO:0000259" key="10">
    <source>
        <dbReference type="PROSITE" id="PS51522"/>
    </source>
</evidence>
<dbReference type="Pfam" id="PF05741">
    <property type="entry name" value="zf-nanos"/>
    <property type="match status" value="1"/>
</dbReference>
<keyword evidence="4 8" id="KW-0863">Zinc-finger</keyword>
<dbReference type="GO" id="GO:0008270">
    <property type="term" value="F:zinc ion binding"/>
    <property type="evidence" value="ECO:0007669"/>
    <property type="project" value="UniProtKB-KW"/>
</dbReference>
<evidence type="ECO:0000256" key="4">
    <source>
        <dbReference type="ARBA" id="ARBA00022771"/>
    </source>
</evidence>
<protein>
    <recommendedName>
        <fullName evidence="10">Nanos-type domain-containing protein</fullName>
    </recommendedName>
</protein>
<evidence type="ECO:0000256" key="9">
    <source>
        <dbReference type="SAM" id="MobiDB-lite"/>
    </source>
</evidence>
<dbReference type="InterPro" id="IPR038129">
    <property type="entry name" value="Nanos_sf"/>
</dbReference>
<dbReference type="InterPro" id="IPR008705">
    <property type="entry name" value="Nanos/Xcar2"/>
</dbReference>
<dbReference type="Proteomes" id="UP000291020">
    <property type="component" value="Unassembled WGS sequence"/>
</dbReference>
<evidence type="ECO:0000256" key="5">
    <source>
        <dbReference type="ARBA" id="ARBA00022833"/>
    </source>
</evidence>
<dbReference type="Ensembl" id="ENSGAGT00000008042.1">
    <property type="protein sequence ID" value="ENSGAGP00000006939.1"/>
    <property type="gene ID" value="ENSGAGG00000005591.1"/>
</dbReference>
<evidence type="ECO:0000256" key="1">
    <source>
        <dbReference type="ARBA" id="ARBA00004496"/>
    </source>
</evidence>
<accession>A0A452GXQ9</accession>
<evidence type="ECO:0000256" key="6">
    <source>
        <dbReference type="ARBA" id="ARBA00022845"/>
    </source>
</evidence>
<comment type="similarity">
    <text evidence="8">Belongs to the nanos family.</text>
</comment>
<evidence type="ECO:0000256" key="3">
    <source>
        <dbReference type="ARBA" id="ARBA00022723"/>
    </source>
</evidence>
<dbReference type="Gene3D" id="4.10.60.30">
    <property type="entry name" value="Nanos, RNA-binding domain"/>
    <property type="match status" value="1"/>
</dbReference>
<keyword evidence="6 8" id="KW-0810">Translation regulation</keyword>
<dbReference type="GO" id="GO:0003723">
    <property type="term" value="F:RNA binding"/>
    <property type="evidence" value="ECO:0007669"/>
    <property type="project" value="UniProtKB-UniRule"/>
</dbReference>
<keyword evidence="7 8" id="KW-0694">RNA-binding</keyword>
<dbReference type="GO" id="GO:0006417">
    <property type="term" value="P:regulation of translation"/>
    <property type="evidence" value="ECO:0007669"/>
    <property type="project" value="UniProtKB-UniRule"/>
</dbReference>
<dbReference type="FunFam" id="4.10.60.30:FF:000001">
    <property type="entry name" value="nanos homolog 3"/>
    <property type="match status" value="1"/>
</dbReference>
<reference evidence="11" key="2">
    <citation type="submission" date="2025-08" db="UniProtKB">
        <authorList>
            <consortium name="Ensembl"/>
        </authorList>
    </citation>
    <scope>IDENTIFICATION</scope>
</reference>
<dbReference type="PANTHER" id="PTHR12887">
    <property type="entry name" value="NANOS PROTEIN"/>
    <property type="match status" value="1"/>
</dbReference>
<keyword evidence="3" id="KW-0479">Metal-binding</keyword>
<dbReference type="PROSITE" id="PS51522">
    <property type="entry name" value="ZF_NANOS"/>
    <property type="match status" value="1"/>
</dbReference>
<dbReference type="InterPro" id="IPR024161">
    <property type="entry name" value="Znf_nanos-typ"/>
</dbReference>
<reference evidence="11" key="3">
    <citation type="submission" date="2025-09" db="UniProtKB">
        <authorList>
            <consortium name="Ensembl"/>
        </authorList>
    </citation>
    <scope>IDENTIFICATION</scope>
</reference>
<organism evidence="11 12">
    <name type="scientific">Gopherus agassizii</name>
    <name type="common">Agassiz's desert tortoise</name>
    <dbReference type="NCBI Taxonomy" id="38772"/>
    <lineage>
        <taxon>Eukaryota</taxon>
        <taxon>Metazoa</taxon>
        <taxon>Chordata</taxon>
        <taxon>Craniata</taxon>
        <taxon>Vertebrata</taxon>
        <taxon>Euteleostomi</taxon>
        <taxon>Archelosauria</taxon>
        <taxon>Testudinata</taxon>
        <taxon>Testudines</taxon>
        <taxon>Cryptodira</taxon>
        <taxon>Durocryptodira</taxon>
        <taxon>Testudinoidea</taxon>
        <taxon>Testudinidae</taxon>
        <taxon>Gopherus</taxon>
    </lineage>
</organism>
<keyword evidence="5" id="KW-0862">Zinc</keyword>
<reference evidence="12" key="1">
    <citation type="journal article" date="2017" name="PLoS ONE">
        <title>The Agassiz's desert tortoise genome provides a resource for the conservation of a threatened species.</title>
        <authorList>
            <person name="Tollis M."/>
            <person name="DeNardo D.F."/>
            <person name="Cornelius J.A."/>
            <person name="Dolby G.A."/>
            <person name="Edwards T."/>
            <person name="Henen B.T."/>
            <person name="Karl A.E."/>
            <person name="Murphy R.W."/>
            <person name="Kusumi K."/>
        </authorList>
    </citation>
    <scope>NUCLEOTIDE SEQUENCE [LARGE SCALE GENOMIC DNA]</scope>
</reference>
<name>A0A452GXQ9_9SAUR</name>
<evidence type="ECO:0000256" key="7">
    <source>
        <dbReference type="ARBA" id="ARBA00022884"/>
    </source>
</evidence>
<evidence type="ECO:0000256" key="2">
    <source>
        <dbReference type="ARBA" id="ARBA00022490"/>
    </source>
</evidence>
<evidence type="ECO:0000313" key="11">
    <source>
        <dbReference type="Ensembl" id="ENSGAGP00000006939.1"/>
    </source>
</evidence>
<keyword evidence="2" id="KW-0963">Cytoplasm</keyword>
<proteinExistence type="inferred from homology"/>
<evidence type="ECO:0000256" key="8">
    <source>
        <dbReference type="PROSITE-ProRule" id="PRU00855"/>
    </source>
</evidence>
<keyword evidence="12" id="KW-1185">Reference proteome</keyword>